<accession>A0ACB6VA71</accession>
<evidence type="ECO:0000313" key="2">
    <source>
        <dbReference type="Proteomes" id="UP000744676"/>
    </source>
</evidence>
<dbReference type="Proteomes" id="UP000744676">
    <property type="component" value="Unassembled WGS sequence"/>
</dbReference>
<dbReference type="EMBL" id="QVQA01000004">
    <property type="protein sequence ID" value="KAF5102629.1"/>
    <property type="molecule type" value="Genomic_DNA"/>
</dbReference>
<gene>
    <name evidence="1" type="ORF">D0Z00_000339</name>
</gene>
<proteinExistence type="predicted"/>
<protein>
    <submittedName>
        <fullName evidence="1">Uncharacterized protein</fullName>
    </submittedName>
</protein>
<keyword evidence="2" id="KW-1185">Reference proteome</keyword>
<organism evidence="1 2">
    <name type="scientific">Geotrichum galactomycetum</name>
    <dbReference type="NCBI Taxonomy" id="27317"/>
    <lineage>
        <taxon>Eukaryota</taxon>
        <taxon>Fungi</taxon>
        <taxon>Dikarya</taxon>
        <taxon>Ascomycota</taxon>
        <taxon>Saccharomycotina</taxon>
        <taxon>Dipodascomycetes</taxon>
        <taxon>Dipodascales</taxon>
        <taxon>Dipodascaceae</taxon>
        <taxon>Geotrichum</taxon>
    </lineage>
</organism>
<sequence>MSFADNVDLENQTPYSDSPEFDSLSERISTALFEVNTKLGTLQSHLKALTKPNASHTIEDRAVSLADDIRNQIKQLGELVVDLKREETIAAAQRFTQNKLEREFKTALEEFQDMQRRLAEIQRKSVIKAKDAQNKKQQNLIDDLVDRDNEEEDDSTFERRQAQEQQELLNQHELDYQQNLIQEREAEIQGIEHGIEELNEIFTDLGAIVNEQGTIIDNIEANVYNIAGSTRAAATELTKAAHYQRSSRGKAFCFLIVLLVILGVILLAVSNRSEQVYLAYQVCSCTNTKSLHRSFWDKSYT</sequence>
<reference evidence="1 2" key="1">
    <citation type="journal article" date="2020" name="Front. Microbiol.">
        <title>Phenotypic and Genetic Characterization of the Cheese Ripening Yeast Geotrichum candidum.</title>
        <authorList>
            <person name="Perkins V."/>
            <person name="Vignola S."/>
            <person name="Lessard M.H."/>
            <person name="Plante P.L."/>
            <person name="Corbeil J."/>
            <person name="Dugat-Bony E."/>
            <person name="Frenette M."/>
            <person name="Labrie S."/>
        </authorList>
    </citation>
    <scope>NUCLEOTIDE SEQUENCE [LARGE SCALE GENOMIC DNA]</scope>
    <source>
        <strain evidence="1 2">LMA-1147</strain>
    </source>
</reference>
<evidence type="ECO:0000313" key="1">
    <source>
        <dbReference type="EMBL" id="KAF5102629.1"/>
    </source>
</evidence>
<name>A0ACB6VA71_9ASCO</name>
<comment type="caution">
    <text evidence="1">The sequence shown here is derived from an EMBL/GenBank/DDBJ whole genome shotgun (WGS) entry which is preliminary data.</text>
</comment>